<evidence type="ECO:0000313" key="3">
    <source>
        <dbReference type="EMBL" id="MBE9040644.1"/>
    </source>
</evidence>
<comment type="caution">
    <text evidence="3">The sequence shown here is derived from an EMBL/GenBank/DDBJ whole genome shotgun (WGS) entry which is preliminary data.</text>
</comment>
<evidence type="ECO:0000313" key="4">
    <source>
        <dbReference type="Proteomes" id="UP000621799"/>
    </source>
</evidence>
<feature type="chain" id="PRO_5036783315" evidence="1">
    <location>
        <begin position="24"/>
        <end position="1045"/>
    </location>
</feature>
<feature type="signal peptide" evidence="1">
    <location>
        <begin position="1"/>
        <end position="23"/>
    </location>
</feature>
<reference evidence="3" key="1">
    <citation type="submission" date="2020-10" db="EMBL/GenBank/DDBJ databases">
        <authorList>
            <person name="Castelo-Branco R."/>
            <person name="Eusebio N."/>
            <person name="Adriana R."/>
            <person name="Vieira A."/>
            <person name="Brugerolle De Fraissinette N."/>
            <person name="Rezende De Castro R."/>
            <person name="Schneider M.P."/>
            <person name="Vasconcelos V."/>
            <person name="Leao P.N."/>
        </authorList>
    </citation>
    <scope>NUCLEOTIDE SEQUENCE</scope>
    <source>
        <strain evidence="3">LEGE 11467</strain>
    </source>
</reference>
<dbReference type="NCBIfam" id="TIGR01901">
    <property type="entry name" value="adhes_NPXG"/>
    <property type="match status" value="1"/>
</dbReference>
<dbReference type="SUPFAM" id="SSF51126">
    <property type="entry name" value="Pectin lyase-like"/>
    <property type="match status" value="3"/>
</dbReference>
<keyword evidence="1" id="KW-0732">Signal</keyword>
<evidence type="ECO:0000259" key="2">
    <source>
        <dbReference type="SMART" id="SM00912"/>
    </source>
</evidence>
<dbReference type="InterPro" id="IPR008638">
    <property type="entry name" value="FhaB/CdiA-like_TPS"/>
</dbReference>
<dbReference type="InterPro" id="IPR012334">
    <property type="entry name" value="Pectin_lyas_fold"/>
</dbReference>
<dbReference type="AlphaFoldDB" id="A0A928Z8K2"/>
<dbReference type="Pfam" id="PF05860">
    <property type="entry name" value="TPS"/>
    <property type="match status" value="1"/>
</dbReference>
<evidence type="ECO:0000256" key="1">
    <source>
        <dbReference type="SAM" id="SignalP"/>
    </source>
</evidence>
<organism evidence="3 4">
    <name type="scientific">Zarconia navalis LEGE 11467</name>
    <dbReference type="NCBI Taxonomy" id="1828826"/>
    <lineage>
        <taxon>Bacteria</taxon>
        <taxon>Bacillati</taxon>
        <taxon>Cyanobacteriota</taxon>
        <taxon>Cyanophyceae</taxon>
        <taxon>Oscillatoriophycideae</taxon>
        <taxon>Oscillatoriales</taxon>
        <taxon>Oscillatoriales incertae sedis</taxon>
        <taxon>Zarconia</taxon>
        <taxon>Zarconia navalis</taxon>
    </lineage>
</organism>
<accession>A0A928Z8K2</accession>
<keyword evidence="4" id="KW-1185">Reference proteome</keyword>
<protein>
    <submittedName>
        <fullName evidence="3">Filamentous hemagglutinin N-terminal domain-containing protein</fullName>
    </submittedName>
</protein>
<feature type="domain" description="Filamentous haemagglutinin FhaB/tRNA nuclease CdiA-like TPS" evidence="2">
    <location>
        <begin position="28"/>
        <end position="139"/>
    </location>
</feature>
<dbReference type="Gene3D" id="2.160.20.10">
    <property type="entry name" value="Single-stranded right-handed beta-helix, Pectin lyase-like"/>
    <property type="match status" value="2"/>
</dbReference>
<dbReference type="InterPro" id="IPR011050">
    <property type="entry name" value="Pectin_lyase_fold/virulence"/>
</dbReference>
<sequence length="1045" mass="106305">MRDDFFLIPFLLSGSLLPAPVMAQIVSDTTLPTDSIAIPEGRTFTIDGGTTAGGNLFHSFDRFDVPTGFEAFFNNAPTIENIFGRVTGDTISNIDGSIRTNGMANLFLLNPNGIIFGPNAQLNLGGSFFGSTAESVVFADGSTFSATSPGGETGGVPLLTISVPVGLQLGSSPGSIRVEGTGAIANSIDPNGGLTVPVAQTLALVGGDITFRGGIASVNSGRLEIGSAANGVVGLMAPFSPENPTPNWGFNYDSIDNFRDIQLLDGSLWQYSALFDNPGSGIGIRGGKIAIEGSQIAARTLGEATGGEISLAAADLEIGAEAIVLSQVVPGAGGRGSPIEIETDRLTVRDGGLIQSQSLGTGTGGSITAIARRTVQIAGIGTTEAQNPNDFNPNSRISTLVTSTGNGGTIDLSTRNLTLIGGGQIETVATPTAIGHSGNITAIADSLNAIGANPFNPFLPSGIASTSLGTAPGGHLDVSADTFNFTEGGAIQSFSQGAGLGGNITVRATESITAVGVNLSLPAISSGIFTQVLGTGDGGSLDVTAPRIHLAEGGKISSLVIVPPMNAFPGAGTGNAGDLRVRAETVEVLGATPLALGNPSAISSVTFGAGDAGDVALSTRTLVLGEGGVVSSAVLLSTSTLGEPVPGAGTGKGGNLGIVASESIEVRGVEPVVLAPSRVGTATSGFGDSGITTIETPQLRVLDGGEVNSSTFAVGNAGQTIVNAREQIVVGGRSRDGSPASISANASILNPSLREIFFLPDVPTGDTGELSLQTDRLVVFDGGEIGVGHQGTGNAGQLQLRAATVLLDGDSRIGATTVSGQGGNITLNVREDLQLRGGSQITAEALGNLGDGGNLSIDAETIALLENSAIVANATTGVGGNIEIVTRGLFESPGSQITASSQLGVDGTIEIRRPDVDPQTGLVQLPQDTTDPTDRISKGCSVDRDDRFVILGREGLPEDPTTILRETSTWSDTRNWRDLSQTEETIAIPNVDRVSLVEATGWVRRVDGTLELVARSSGSPWHRDPDCRAGRSEFIPYSVFPSNQL</sequence>
<dbReference type="RefSeq" id="WP_264320888.1">
    <property type="nucleotide sequence ID" value="NZ_JADEXN010000104.1"/>
</dbReference>
<dbReference type="Proteomes" id="UP000621799">
    <property type="component" value="Unassembled WGS sequence"/>
</dbReference>
<name>A0A928Z8K2_9CYAN</name>
<dbReference type="EMBL" id="JADEXN010000104">
    <property type="protein sequence ID" value="MBE9040644.1"/>
    <property type="molecule type" value="Genomic_DNA"/>
</dbReference>
<gene>
    <name evidence="3" type="ORF">IQ235_07605</name>
</gene>
<dbReference type="SMART" id="SM00912">
    <property type="entry name" value="Haemagg_act"/>
    <property type="match status" value="1"/>
</dbReference>
<proteinExistence type="predicted"/>